<dbReference type="GO" id="GO:0003924">
    <property type="term" value="F:GTPase activity"/>
    <property type="evidence" value="ECO:0007669"/>
    <property type="project" value="UniProtKB-UniRule"/>
</dbReference>
<dbReference type="EC" id="3.6.-.-" evidence="3"/>
<dbReference type="Pfam" id="PF01926">
    <property type="entry name" value="MMR_HSR1"/>
    <property type="match status" value="1"/>
</dbReference>
<dbReference type="SUPFAM" id="SSF103025">
    <property type="entry name" value="Folate-binding domain"/>
    <property type="match status" value="1"/>
</dbReference>
<accession>A0A5C5YNV5</accession>
<keyword evidence="9" id="KW-1185">Reference proteome</keyword>
<comment type="cofactor">
    <cofactor evidence="3">
        <name>K(+)</name>
        <dbReference type="ChEBI" id="CHEBI:29103"/>
    </cofactor>
    <text evidence="3">Binds 1 potassium ion per subunit.</text>
</comment>
<keyword evidence="3" id="KW-0479">Metal-binding</keyword>
<feature type="domain" description="GTP-binding protein TrmE N-terminal" evidence="6">
    <location>
        <begin position="7"/>
        <end position="122"/>
    </location>
</feature>
<keyword evidence="3" id="KW-0460">Magnesium</keyword>
<comment type="function">
    <text evidence="3">Exhibits a very high intrinsic GTPase hydrolysis rate. Involved in the addition of a carboxymethylaminomethyl (cmnm) group at the wobble position (U34) of certain tRNAs, forming tRNA-cmnm(5)s(2)U34.</text>
</comment>
<keyword evidence="2 3" id="KW-0342">GTP-binding</keyword>
<feature type="binding site" evidence="3">
    <location>
        <begin position="247"/>
        <end position="253"/>
    </location>
    <ligand>
        <name>GTP</name>
        <dbReference type="ChEBI" id="CHEBI:37565"/>
    </ligand>
</feature>
<dbReference type="NCBIfam" id="TIGR00450">
    <property type="entry name" value="mnmE_trmE_thdF"/>
    <property type="match status" value="1"/>
</dbReference>
<dbReference type="Gene3D" id="3.40.50.300">
    <property type="entry name" value="P-loop containing nucleotide triphosphate hydrolases"/>
    <property type="match status" value="1"/>
</dbReference>
<feature type="domain" description="G" evidence="5">
    <location>
        <begin position="221"/>
        <end position="329"/>
    </location>
</feature>
<dbReference type="OrthoDB" id="9805918at2"/>
<feature type="domain" description="MnmE helical" evidence="7">
    <location>
        <begin position="125"/>
        <end position="455"/>
    </location>
</feature>
<keyword evidence="3" id="KW-0963">Cytoplasm</keyword>
<dbReference type="EMBL" id="SJPJ01000002">
    <property type="protein sequence ID" value="TWT76584.1"/>
    <property type="molecule type" value="Genomic_DNA"/>
</dbReference>
<comment type="caution">
    <text evidence="3">Lacks conserved residue(s) required for the propagation of feature annotation.</text>
</comment>
<feature type="binding site" evidence="3">
    <location>
        <position position="122"/>
    </location>
    <ligand>
        <name>(6S)-5-formyl-5,6,7,8-tetrahydrofolate</name>
        <dbReference type="ChEBI" id="CHEBI:57457"/>
    </ligand>
</feature>
<evidence type="ECO:0000256" key="4">
    <source>
        <dbReference type="RuleBase" id="RU003313"/>
    </source>
</evidence>
<dbReference type="Gene3D" id="3.30.1360.120">
    <property type="entry name" value="Probable tRNA modification gtpase trme, domain 1"/>
    <property type="match status" value="1"/>
</dbReference>
<dbReference type="InterPro" id="IPR027368">
    <property type="entry name" value="MnmE_dom2"/>
</dbReference>
<comment type="similarity">
    <text evidence="3 4">Belongs to the TRAFAC class TrmE-Era-EngA-EngB-Septin-like GTPase superfamily. TrmE GTPase family.</text>
</comment>
<name>A0A5C5YNV5_9BACT</name>
<dbReference type="SUPFAM" id="SSF52540">
    <property type="entry name" value="P-loop containing nucleoside triphosphate hydrolases"/>
    <property type="match status" value="1"/>
</dbReference>
<gene>
    <name evidence="8" type="primary">mnmE_2</name>
    <name evidence="3" type="synonym">mnmE</name>
    <name evidence="3" type="synonym">trmE</name>
    <name evidence="8" type="ORF">CA13_70800</name>
</gene>
<keyword evidence="1 3" id="KW-0547">Nucleotide-binding</keyword>
<feature type="binding site" evidence="3">
    <location>
        <position position="253"/>
    </location>
    <ligand>
        <name>Mg(2+)</name>
        <dbReference type="ChEBI" id="CHEBI:18420"/>
    </ligand>
</feature>
<dbReference type="InterPro" id="IPR006073">
    <property type="entry name" value="GTP-bd"/>
</dbReference>
<dbReference type="InterPro" id="IPR027417">
    <property type="entry name" value="P-loop_NTPase"/>
</dbReference>
<keyword evidence="3" id="KW-0630">Potassium</keyword>
<feature type="binding site" evidence="3">
    <location>
        <position position="458"/>
    </location>
    <ligand>
        <name>(6S)-5-formyl-5,6,7,8-tetrahydrofolate</name>
        <dbReference type="ChEBI" id="CHEBI:57457"/>
    </ligand>
</feature>
<dbReference type="InterPro" id="IPR004520">
    <property type="entry name" value="GTPase_MnmE"/>
</dbReference>
<dbReference type="GO" id="GO:0005829">
    <property type="term" value="C:cytosol"/>
    <property type="evidence" value="ECO:0007669"/>
    <property type="project" value="TreeGrafter"/>
</dbReference>
<dbReference type="GO" id="GO:0046872">
    <property type="term" value="F:metal ion binding"/>
    <property type="evidence" value="ECO:0007669"/>
    <property type="project" value="UniProtKB-KW"/>
</dbReference>
<feature type="binding site" evidence="3">
    <location>
        <begin position="272"/>
        <end position="275"/>
    </location>
    <ligand>
        <name>GTP</name>
        <dbReference type="ChEBI" id="CHEBI:37565"/>
    </ligand>
</feature>
<evidence type="ECO:0000259" key="7">
    <source>
        <dbReference type="Pfam" id="PF12631"/>
    </source>
</evidence>
<feature type="binding site" evidence="3">
    <location>
        <position position="24"/>
    </location>
    <ligand>
        <name>(6S)-5-formyl-5,6,7,8-tetrahydrofolate</name>
        <dbReference type="ChEBI" id="CHEBI:57457"/>
    </ligand>
</feature>
<dbReference type="InterPro" id="IPR025867">
    <property type="entry name" value="MnmE_helical"/>
</dbReference>
<evidence type="ECO:0000256" key="3">
    <source>
        <dbReference type="HAMAP-Rule" id="MF_00379"/>
    </source>
</evidence>
<evidence type="ECO:0000313" key="8">
    <source>
        <dbReference type="EMBL" id="TWT76584.1"/>
    </source>
</evidence>
<organism evidence="8 9">
    <name type="scientific">Novipirellula herctigrandis</name>
    <dbReference type="NCBI Taxonomy" id="2527986"/>
    <lineage>
        <taxon>Bacteria</taxon>
        <taxon>Pseudomonadati</taxon>
        <taxon>Planctomycetota</taxon>
        <taxon>Planctomycetia</taxon>
        <taxon>Pirellulales</taxon>
        <taxon>Pirellulaceae</taxon>
        <taxon>Novipirellula</taxon>
    </lineage>
</organism>
<dbReference type="Pfam" id="PF12631">
    <property type="entry name" value="MnmE_helical"/>
    <property type="match status" value="1"/>
</dbReference>
<comment type="caution">
    <text evidence="8">The sequence shown here is derived from an EMBL/GenBank/DDBJ whole genome shotgun (WGS) entry which is preliminary data.</text>
</comment>
<feature type="binding site" evidence="3">
    <location>
        <position position="83"/>
    </location>
    <ligand>
        <name>(6S)-5-formyl-5,6,7,8-tetrahydrofolate</name>
        <dbReference type="ChEBI" id="CHEBI:57457"/>
    </ligand>
</feature>
<dbReference type="HAMAP" id="MF_00379">
    <property type="entry name" value="GTPase_MnmE"/>
    <property type="match status" value="1"/>
</dbReference>
<dbReference type="InterPro" id="IPR031168">
    <property type="entry name" value="G_TrmE"/>
</dbReference>
<dbReference type="SUPFAM" id="SSF116878">
    <property type="entry name" value="TrmE connector domain"/>
    <property type="match status" value="1"/>
</dbReference>
<dbReference type="Pfam" id="PF10396">
    <property type="entry name" value="TrmE_N"/>
    <property type="match status" value="1"/>
</dbReference>
<dbReference type="InterPro" id="IPR027266">
    <property type="entry name" value="TrmE/GcvT-like"/>
</dbReference>
<dbReference type="CDD" id="cd14858">
    <property type="entry name" value="TrmE_N"/>
    <property type="match status" value="1"/>
</dbReference>
<keyword evidence="3 4" id="KW-0819">tRNA processing</keyword>
<evidence type="ECO:0000259" key="6">
    <source>
        <dbReference type="Pfam" id="PF10396"/>
    </source>
</evidence>
<evidence type="ECO:0000259" key="5">
    <source>
        <dbReference type="Pfam" id="PF01926"/>
    </source>
</evidence>
<dbReference type="PANTHER" id="PTHR42714:SF2">
    <property type="entry name" value="TRNA MODIFICATION GTPASE GTPBP3, MITOCHONDRIAL"/>
    <property type="match status" value="1"/>
</dbReference>
<protein>
    <recommendedName>
        <fullName evidence="3">tRNA modification GTPase MnmE</fullName>
        <ecNumber evidence="3">3.6.-.-</ecNumber>
    </recommendedName>
</protein>
<dbReference type="PANTHER" id="PTHR42714">
    <property type="entry name" value="TRNA MODIFICATION GTPASE GTPBP3"/>
    <property type="match status" value="1"/>
</dbReference>
<dbReference type="InterPro" id="IPR018948">
    <property type="entry name" value="GTP-bd_TrmE_N"/>
</dbReference>
<dbReference type="Gene3D" id="1.20.120.430">
    <property type="entry name" value="tRNA modification GTPase MnmE domain 2"/>
    <property type="match status" value="1"/>
</dbReference>
<dbReference type="GO" id="GO:0030488">
    <property type="term" value="P:tRNA methylation"/>
    <property type="evidence" value="ECO:0007669"/>
    <property type="project" value="TreeGrafter"/>
</dbReference>
<proteinExistence type="inferred from homology"/>
<dbReference type="RefSeq" id="WP_146404328.1">
    <property type="nucleotide sequence ID" value="NZ_SJPJ01000002.1"/>
</dbReference>
<dbReference type="CDD" id="cd04164">
    <property type="entry name" value="trmE"/>
    <property type="match status" value="1"/>
</dbReference>
<comment type="subcellular location">
    <subcellularLocation>
        <location evidence="3">Cytoplasm</location>
    </subcellularLocation>
</comment>
<feature type="binding site" evidence="3">
    <location>
        <position position="232"/>
    </location>
    <ligand>
        <name>Mg(2+)</name>
        <dbReference type="ChEBI" id="CHEBI:18420"/>
    </ligand>
</feature>
<evidence type="ECO:0000256" key="2">
    <source>
        <dbReference type="ARBA" id="ARBA00023134"/>
    </source>
</evidence>
<evidence type="ECO:0000256" key="1">
    <source>
        <dbReference type="ARBA" id="ARBA00022741"/>
    </source>
</evidence>
<dbReference type="AlphaFoldDB" id="A0A5C5YNV5"/>
<sequence>MFGAEDTIVAIASPTTPAIRGIVRLSGHDVLSILRTVDVALPSSKRPQVMETSIDLGEPLGAMETSVMLWPTHHSYTGQPSAEIHSHGCLPILQAIVNRLTGAGARAARPGEFTLRAFLAGRLDLTQAEAVLGVIEAEQRGSLDHALRQLAGNLSRPLEQMRSDLLNLLADVEAGLDFVDEDIQFIEDSVLRERLLATNEIIKQTRERLRTRASSSAEPIIALRGNPNAGKSHLVNALSNQQAAIVADVAGTTRDTVSVQTLIANRLVQLIDTAGIEQAAEDDAISAASQDHANQASRSADVRLWCVDASKSGLAAERHRLAPYANEGKRSVFDLWVATKTDLVTNPIKQPNTDDWVYTSAVSGEGIEELKQRIDQCLTQSDHEETGSVIGTAARCSQSLGLAEQAIVSAMELVDMGDGHEFIAAELRIAVESLGEVTGAVYTDDILDRVFGRFCIGK</sequence>
<dbReference type="Proteomes" id="UP000315010">
    <property type="component" value="Unassembled WGS sequence"/>
</dbReference>
<evidence type="ECO:0000313" key="9">
    <source>
        <dbReference type="Proteomes" id="UP000315010"/>
    </source>
</evidence>
<dbReference type="GO" id="GO:0005525">
    <property type="term" value="F:GTP binding"/>
    <property type="evidence" value="ECO:0007669"/>
    <property type="project" value="UniProtKB-UniRule"/>
</dbReference>
<keyword evidence="3 8" id="KW-0378">Hydrolase</keyword>
<reference evidence="8 9" key="1">
    <citation type="submission" date="2019-02" db="EMBL/GenBank/DDBJ databases">
        <title>Deep-cultivation of Planctomycetes and their phenomic and genomic characterization uncovers novel biology.</title>
        <authorList>
            <person name="Wiegand S."/>
            <person name="Jogler M."/>
            <person name="Boedeker C."/>
            <person name="Pinto D."/>
            <person name="Vollmers J."/>
            <person name="Rivas-Marin E."/>
            <person name="Kohn T."/>
            <person name="Peeters S.H."/>
            <person name="Heuer A."/>
            <person name="Rast P."/>
            <person name="Oberbeckmann S."/>
            <person name="Bunk B."/>
            <person name="Jeske O."/>
            <person name="Meyerdierks A."/>
            <person name="Storesund J.E."/>
            <person name="Kallscheuer N."/>
            <person name="Luecker S."/>
            <person name="Lage O.M."/>
            <person name="Pohl T."/>
            <person name="Merkel B.J."/>
            <person name="Hornburger P."/>
            <person name="Mueller R.-W."/>
            <person name="Bruemmer F."/>
            <person name="Labrenz M."/>
            <person name="Spormann A.M."/>
            <person name="Op Den Camp H."/>
            <person name="Overmann J."/>
            <person name="Amann R."/>
            <person name="Jetten M.S.M."/>
            <person name="Mascher T."/>
            <person name="Medema M.H."/>
            <person name="Devos D.P."/>
            <person name="Kaster A.-K."/>
            <person name="Ovreas L."/>
            <person name="Rohde M."/>
            <person name="Galperin M.Y."/>
            <person name="Jogler C."/>
        </authorList>
    </citation>
    <scope>NUCLEOTIDE SEQUENCE [LARGE SCALE GENOMIC DNA]</scope>
    <source>
        <strain evidence="8 9">CA13</strain>
    </source>
</reference>
<comment type="subunit">
    <text evidence="3">Homodimer. Heterotetramer of two MnmE and two MnmG subunits.</text>
</comment>
<dbReference type="GO" id="GO:0002098">
    <property type="term" value="P:tRNA wobble uridine modification"/>
    <property type="evidence" value="ECO:0007669"/>
    <property type="project" value="TreeGrafter"/>
</dbReference>